<feature type="transmembrane region" description="Helical" evidence="1">
    <location>
        <begin position="49"/>
        <end position="68"/>
    </location>
</feature>
<keyword evidence="1" id="KW-0472">Membrane</keyword>
<proteinExistence type="predicted"/>
<dbReference type="RefSeq" id="WP_058582145.1">
    <property type="nucleotide sequence ID" value="NZ_LOPU01000029.1"/>
</dbReference>
<feature type="transmembrane region" description="Helical" evidence="1">
    <location>
        <begin position="80"/>
        <end position="99"/>
    </location>
</feature>
<evidence type="ECO:0000313" key="2">
    <source>
        <dbReference type="EMBL" id="KTG08993.1"/>
    </source>
</evidence>
<reference evidence="2 3" key="1">
    <citation type="submission" date="2015-12" db="EMBL/GenBank/DDBJ databases">
        <title>Haloprofundus marisrubri gen. nov., sp. nov., an extremely halophilic archaeon isolated from the Discovery deep brine-seawater interface in the Red Sea.</title>
        <authorList>
            <person name="Zhang G."/>
            <person name="Stingl U."/>
            <person name="Rashid M."/>
        </authorList>
    </citation>
    <scope>NUCLEOTIDE SEQUENCE [LARGE SCALE GENOMIC DNA]</scope>
    <source>
        <strain evidence="2 3">SB9</strain>
    </source>
</reference>
<sequence>MNQPSSETHPLYGTNQRARTLRMFLIALVGTPWLLLIEPTRRIASLEATIAAIGLGVVCGIVATVGLADTDLQDVNDVTAVVVTLVCICVATLILWLIVPRQYLGAVLQFVLAFSWAMPVSQLLRHYYRAPALS</sequence>
<organism evidence="2 3">
    <name type="scientific">Haloprofundus marisrubri</name>
    <dbReference type="NCBI Taxonomy" id="1514971"/>
    <lineage>
        <taxon>Archaea</taxon>
        <taxon>Methanobacteriati</taxon>
        <taxon>Methanobacteriota</taxon>
        <taxon>Stenosarchaea group</taxon>
        <taxon>Halobacteria</taxon>
        <taxon>Halobacteriales</taxon>
        <taxon>Haloferacaceae</taxon>
        <taxon>Haloprofundus</taxon>
    </lineage>
</organism>
<keyword evidence="1" id="KW-1133">Transmembrane helix</keyword>
<evidence type="ECO:0000256" key="1">
    <source>
        <dbReference type="SAM" id="Phobius"/>
    </source>
</evidence>
<evidence type="ECO:0000313" key="3">
    <source>
        <dbReference type="Proteomes" id="UP000054387"/>
    </source>
</evidence>
<dbReference type="EMBL" id="LOPU01000029">
    <property type="protein sequence ID" value="KTG08993.1"/>
    <property type="molecule type" value="Genomic_DNA"/>
</dbReference>
<dbReference type="Proteomes" id="UP000054387">
    <property type="component" value="Unassembled WGS sequence"/>
</dbReference>
<keyword evidence="3" id="KW-1185">Reference proteome</keyword>
<feature type="transmembrane region" description="Helical" evidence="1">
    <location>
        <begin position="20"/>
        <end position="37"/>
    </location>
</feature>
<protein>
    <submittedName>
        <fullName evidence="2">Uncharacterized protein</fullName>
    </submittedName>
</protein>
<gene>
    <name evidence="2" type="ORF">AUR64_14400</name>
</gene>
<keyword evidence="1" id="KW-0812">Transmembrane</keyword>
<dbReference type="AlphaFoldDB" id="A0A0W1R710"/>
<accession>A0A0W1R710</accession>
<comment type="caution">
    <text evidence="2">The sequence shown here is derived from an EMBL/GenBank/DDBJ whole genome shotgun (WGS) entry which is preliminary data.</text>
</comment>
<dbReference type="OrthoDB" id="204342at2157"/>
<name>A0A0W1R710_9EURY</name>